<evidence type="ECO:0000259" key="1">
    <source>
        <dbReference type="PROSITE" id="PS50944"/>
    </source>
</evidence>
<feature type="domain" description="HTH dtxR-type" evidence="1">
    <location>
        <begin position="3"/>
        <end position="64"/>
    </location>
</feature>
<name>K1T831_9ZZZZ</name>
<dbReference type="InterPro" id="IPR036388">
    <property type="entry name" value="WH-like_DNA-bd_sf"/>
</dbReference>
<comment type="caution">
    <text evidence="2">The sequence shown here is derived from an EMBL/GenBank/DDBJ whole genome shotgun (WGS) entry which is preliminary data.</text>
</comment>
<sequence length="89" mass="10082">MALHESAEDYLEALYLLTKKLSEVRSINLADFLGYSKPSITNMVKILIDEKMVQKDDKGIFSLTQKGSECAKEIYEKHCFSYELLVSAG</sequence>
<dbReference type="AlphaFoldDB" id="K1T831"/>
<dbReference type="Pfam" id="PF01325">
    <property type="entry name" value="Fe_dep_repress"/>
    <property type="match status" value="1"/>
</dbReference>
<feature type="non-terminal residue" evidence="2">
    <location>
        <position position="89"/>
    </location>
</feature>
<dbReference type="PANTHER" id="PTHR33238">
    <property type="entry name" value="IRON (METAL) DEPENDENT REPRESSOR, DTXR FAMILY"/>
    <property type="match status" value="1"/>
</dbReference>
<dbReference type="GO" id="GO:0003677">
    <property type="term" value="F:DNA binding"/>
    <property type="evidence" value="ECO:0007669"/>
    <property type="project" value="InterPro"/>
</dbReference>
<accession>K1T831</accession>
<dbReference type="PANTHER" id="PTHR33238:SF7">
    <property type="entry name" value="IRON-DEPENDENT TRANSCRIPTIONAL REGULATOR"/>
    <property type="match status" value="1"/>
</dbReference>
<protein>
    <submittedName>
        <fullName evidence="2">Iron-dependent transcriptional regulator</fullName>
    </submittedName>
</protein>
<dbReference type="InterPro" id="IPR022687">
    <property type="entry name" value="HTH_DTXR"/>
</dbReference>
<gene>
    <name evidence="2" type="ORF">LEA_08346</name>
</gene>
<proteinExistence type="predicted"/>
<dbReference type="InterPro" id="IPR036390">
    <property type="entry name" value="WH_DNA-bd_sf"/>
</dbReference>
<dbReference type="SUPFAM" id="SSF46785">
    <property type="entry name" value="Winged helix' DNA-binding domain"/>
    <property type="match status" value="1"/>
</dbReference>
<organism evidence="2">
    <name type="scientific">human gut metagenome</name>
    <dbReference type="NCBI Taxonomy" id="408170"/>
    <lineage>
        <taxon>unclassified sequences</taxon>
        <taxon>metagenomes</taxon>
        <taxon>organismal metagenomes</taxon>
    </lineage>
</organism>
<dbReference type="EMBL" id="AJWY01005545">
    <property type="protein sequence ID" value="EKC69332.1"/>
    <property type="molecule type" value="Genomic_DNA"/>
</dbReference>
<reference evidence="2" key="1">
    <citation type="journal article" date="2013" name="Environ. Microbiol.">
        <title>Microbiota from the distal guts of lean and obese adolescents exhibit partial functional redundancy besides clear differences in community structure.</title>
        <authorList>
            <person name="Ferrer M."/>
            <person name="Ruiz A."/>
            <person name="Lanza F."/>
            <person name="Haange S.B."/>
            <person name="Oberbach A."/>
            <person name="Till H."/>
            <person name="Bargiela R."/>
            <person name="Campoy C."/>
            <person name="Segura M.T."/>
            <person name="Richter M."/>
            <person name="von Bergen M."/>
            <person name="Seifert J."/>
            <person name="Suarez A."/>
        </authorList>
    </citation>
    <scope>NUCLEOTIDE SEQUENCE</scope>
</reference>
<dbReference type="InterPro" id="IPR050536">
    <property type="entry name" value="DtxR_MntR_Metal-Reg"/>
</dbReference>
<dbReference type="Gene3D" id="1.10.10.10">
    <property type="entry name" value="Winged helix-like DNA-binding domain superfamily/Winged helix DNA-binding domain"/>
    <property type="match status" value="1"/>
</dbReference>
<dbReference type="PROSITE" id="PS50944">
    <property type="entry name" value="HTH_DTXR"/>
    <property type="match status" value="1"/>
</dbReference>
<evidence type="ECO:0000313" key="2">
    <source>
        <dbReference type="EMBL" id="EKC69332.1"/>
    </source>
</evidence>